<accession>A0A4Y4DK48</accession>
<reference evidence="2 3" key="1">
    <citation type="submission" date="2019-06" db="EMBL/GenBank/DDBJ databases">
        <title>Whole genome shotgun sequence of Glutamicibacter uratoxydans NBRC 15515.</title>
        <authorList>
            <person name="Hosoyama A."/>
            <person name="Uohara A."/>
            <person name="Ohji S."/>
            <person name="Ichikawa N."/>
        </authorList>
    </citation>
    <scope>NUCLEOTIDE SEQUENCE [LARGE SCALE GENOMIC DNA]</scope>
    <source>
        <strain evidence="2 3">NBRC 15515</strain>
    </source>
</reference>
<feature type="region of interest" description="Disordered" evidence="1">
    <location>
        <begin position="169"/>
        <end position="198"/>
    </location>
</feature>
<comment type="caution">
    <text evidence="2">The sequence shown here is derived from an EMBL/GenBank/DDBJ whole genome shotgun (WGS) entry which is preliminary data.</text>
</comment>
<evidence type="ECO:0000256" key="1">
    <source>
        <dbReference type="SAM" id="MobiDB-lite"/>
    </source>
</evidence>
<sequence length="198" mass="21478">MQMSYFAQTAYGALYLEGIYAPSGTIGTYSGLVTVFGNTTLGIHVATQYGPVHIESSVLPSRTEVDDSWEDIAEVSGVKAAGDEAWVVNGWDDRGEDPEPVIDGTAAGGYRLRIHRSGLGFADGQEPSSRQDPRMERLLILIWPEHEASDPAALKMSSAGAVEVQSLQGQFELPDSTDEYDERLEQNLRNAAEGWTAP</sequence>
<proteinExistence type="predicted"/>
<protein>
    <submittedName>
        <fullName evidence="2">Uncharacterized protein</fullName>
    </submittedName>
</protein>
<organism evidence="2 3">
    <name type="scientific">Glutamicibacter uratoxydans</name>
    <name type="common">Arthrobacter uratoxydans</name>
    <dbReference type="NCBI Taxonomy" id="43667"/>
    <lineage>
        <taxon>Bacteria</taxon>
        <taxon>Bacillati</taxon>
        <taxon>Actinomycetota</taxon>
        <taxon>Actinomycetes</taxon>
        <taxon>Micrococcales</taxon>
        <taxon>Micrococcaceae</taxon>
        <taxon>Glutamicibacter</taxon>
    </lineage>
</organism>
<evidence type="ECO:0000313" key="2">
    <source>
        <dbReference type="EMBL" id="GED04997.1"/>
    </source>
</evidence>
<keyword evidence="3" id="KW-1185">Reference proteome</keyword>
<name>A0A4Y4DK48_GLUUR</name>
<evidence type="ECO:0000313" key="3">
    <source>
        <dbReference type="Proteomes" id="UP000316612"/>
    </source>
</evidence>
<dbReference type="AlphaFoldDB" id="A0A4Y4DK48"/>
<gene>
    <name evidence="2" type="ORF">AUR04nite_05290</name>
</gene>
<dbReference type="Proteomes" id="UP000316612">
    <property type="component" value="Unassembled WGS sequence"/>
</dbReference>
<dbReference type="EMBL" id="BJNY01000002">
    <property type="protein sequence ID" value="GED04997.1"/>
    <property type="molecule type" value="Genomic_DNA"/>
</dbReference>